<dbReference type="EMBL" id="BMMD01000002">
    <property type="protein sequence ID" value="GGJ71263.1"/>
    <property type="molecule type" value="Genomic_DNA"/>
</dbReference>
<feature type="transmembrane region" description="Helical" evidence="1">
    <location>
        <begin position="132"/>
        <end position="154"/>
    </location>
</feature>
<gene>
    <name evidence="2" type="ORF">GCM10011372_06460</name>
</gene>
<feature type="transmembrane region" description="Helical" evidence="1">
    <location>
        <begin position="269"/>
        <end position="288"/>
    </location>
</feature>
<feature type="transmembrane region" description="Helical" evidence="1">
    <location>
        <begin position="435"/>
        <end position="453"/>
    </location>
</feature>
<feature type="transmembrane region" description="Helical" evidence="1">
    <location>
        <begin position="473"/>
        <end position="496"/>
    </location>
</feature>
<feature type="transmembrane region" description="Helical" evidence="1">
    <location>
        <begin position="239"/>
        <end position="257"/>
    </location>
</feature>
<name>A0A917PCU2_9MICO</name>
<evidence type="ECO:0000313" key="3">
    <source>
        <dbReference type="Proteomes" id="UP000636956"/>
    </source>
</evidence>
<feature type="transmembrane region" description="Helical" evidence="1">
    <location>
        <begin position="340"/>
        <end position="358"/>
    </location>
</feature>
<proteinExistence type="predicted"/>
<feature type="transmembrane region" description="Helical" evidence="1">
    <location>
        <begin position="12"/>
        <end position="32"/>
    </location>
</feature>
<dbReference type="Proteomes" id="UP000636956">
    <property type="component" value="Unassembled WGS sequence"/>
</dbReference>
<feature type="transmembrane region" description="Helical" evidence="1">
    <location>
        <begin position="214"/>
        <end position="233"/>
    </location>
</feature>
<dbReference type="AlphaFoldDB" id="A0A917PCU2"/>
<keyword evidence="1" id="KW-0472">Membrane</keyword>
<keyword evidence="1" id="KW-0812">Transmembrane</keyword>
<keyword evidence="1" id="KW-1133">Transmembrane helix</keyword>
<reference evidence="2" key="2">
    <citation type="submission" date="2020-09" db="EMBL/GenBank/DDBJ databases">
        <authorList>
            <person name="Sun Q."/>
            <person name="Zhou Y."/>
        </authorList>
    </citation>
    <scope>NUCLEOTIDE SEQUENCE</scope>
    <source>
        <strain evidence="2">CGMCC 1.8984</strain>
    </source>
</reference>
<dbReference type="RefSeq" id="WP_188741995.1">
    <property type="nucleotide sequence ID" value="NZ_BAABFW010000003.1"/>
</dbReference>
<dbReference type="Pfam" id="PF09913">
    <property type="entry name" value="DUF2142"/>
    <property type="match status" value="1"/>
</dbReference>
<protein>
    <recommendedName>
        <fullName evidence="4">DUF2142 domain-containing protein</fullName>
    </recommendedName>
</protein>
<comment type="caution">
    <text evidence="2">The sequence shown here is derived from an EMBL/GenBank/DDBJ whole genome shotgun (WGS) entry which is preliminary data.</text>
</comment>
<organism evidence="2 3">
    <name type="scientific">Agromyces bauzanensis</name>
    <dbReference type="NCBI Taxonomy" id="1308924"/>
    <lineage>
        <taxon>Bacteria</taxon>
        <taxon>Bacillati</taxon>
        <taxon>Actinomycetota</taxon>
        <taxon>Actinomycetes</taxon>
        <taxon>Micrococcales</taxon>
        <taxon>Microbacteriaceae</taxon>
        <taxon>Agromyces</taxon>
    </lineage>
</organism>
<feature type="transmembrane region" description="Helical" evidence="1">
    <location>
        <begin position="161"/>
        <end position="179"/>
    </location>
</feature>
<accession>A0A917PCU2</accession>
<evidence type="ECO:0000313" key="2">
    <source>
        <dbReference type="EMBL" id="GGJ71263.1"/>
    </source>
</evidence>
<evidence type="ECO:0000256" key="1">
    <source>
        <dbReference type="SAM" id="Phobius"/>
    </source>
</evidence>
<evidence type="ECO:0008006" key="4">
    <source>
        <dbReference type="Google" id="ProtNLM"/>
    </source>
</evidence>
<reference evidence="2" key="1">
    <citation type="journal article" date="2014" name="Int. J. Syst. Evol. Microbiol.">
        <title>Complete genome sequence of Corynebacterium casei LMG S-19264T (=DSM 44701T), isolated from a smear-ripened cheese.</title>
        <authorList>
            <consortium name="US DOE Joint Genome Institute (JGI-PGF)"/>
            <person name="Walter F."/>
            <person name="Albersmeier A."/>
            <person name="Kalinowski J."/>
            <person name="Ruckert C."/>
        </authorList>
    </citation>
    <scope>NUCLEOTIDE SEQUENCE</scope>
    <source>
        <strain evidence="2">CGMCC 1.8984</strain>
    </source>
</reference>
<sequence length="523" mass="55850">MQVRARANRAGLIGFVLTALLGILWAFASPVFSVPDENAHATKAIAQARGQVIGEEVEGVLHLVVDLPDEYRYDPNLLCFAFDQNRAADCGAELGGDRGADWFNTWVGAYNPLYYALVGWPSLLLGGAEGIIAMRVVSALIGALLVGAMFQLALAGRAVTWMPLGVAFIATPMCVYLMGAVNPNGFEIAASAALWMAVLRLFESHAPDIAGDRIVYSRTYLWAVTAVAAAALATARALGPLWLAVIVALAALVVGWAPVRRLFTTGRSYIWLAIIAAFGVFSLVWTFFGGSLSSQAKVGDAPLVGGSFLAGLAYMIRQTPEYLQQSIGVFGWFDTYLPAWSYWLVVAVIGALLFLAFGSADRRTAAVLTGMLVACIIVPALVQARSVSQTGIIWQGRYGLFLYLGALIVAAWMLSSRHARRVEFLASRYTWAGGILIGGFGAFAFLFTMYRYVVGLDDPISAMWLAPEWQPPGGWPLLVGLYSLVSLAYAVFIGSLGRTAASIARDEAVASAAGPEPVRGVAA</sequence>
<dbReference type="InterPro" id="IPR018674">
    <property type="entry name" value="DUF2142_membrane"/>
</dbReference>
<keyword evidence="3" id="KW-1185">Reference proteome</keyword>
<feature type="transmembrane region" description="Helical" evidence="1">
    <location>
        <begin position="396"/>
        <end position="414"/>
    </location>
</feature>
<feature type="transmembrane region" description="Helical" evidence="1">
    <location>
        <begin position="365"/>
        <end position="384"/>
    </location>
</feature>